<reference evidence="6" key="2">
    <citation type="submission" date="2021-04" db="EMBL/GenBank/DDBJ databases">
        <authorList>
            <person name="Gilroy R."/>
        </authorList>
    </citation>
    <scope>NUCLEOTIDE SEQUENCE</scope>
    <source>
        <strain evidence="6">6627</strain>
    </source>
</reference>
<dbReference type="PANTHER" id="PTHR30419:SF8">
    <property type="entry name" value="NITROGEN ASSIMILATION TRANSCRIPTIONAL ACTIVATOR-RELATED"/>
    <property type="match status" value="1"/>
</dbReference>
<evidence type="ECO:0000313" key="7">
    <source>
        <dbReference type="Proteomes" id="UP000823963"/>
    </source>
</evidence>
<dbReference type="InterPro" id="IPR036388">
    <property type="entry name" value="WH-like_DNA-bd_sf"/>
</dbReference>
<dbReference type="InterPro" id="IPR005119">
    <property type="entry name" value="LysR_subst-bd"/>
</dbReference>
<dbReference type="GO" id="GO:0005829">
    <property type="term" value="C:cytosol"/>
    <property type="evidence" value="ECO:0007669"/>
    <property type="project" value="TreeGrafter"/>
</dbReference>
<evidence type="ECO:0000256" key="1">
    <source>
        <dbReference type="ARBA" id="ARBA00009437"/>
    </source>
</evidence>
<dbReference type="GO" id="GO:0003677">
    <property type="term" value="F:DNA binding"/>
    <property type="evidence" value="ECO:0007669"/>
    <property type="project" value="UniProtKB-KW"/>
</dbReference>
<dbReference type="InterPro" id="IPR036390">
    <property type="entry name" value="WH_DNA-bd_sf"/>
</dbReference>
<sequence>MNIKDFKYFNALVENKNFSIVAQQFNVSQPTITMAIKRLEEEFDAKLFIRNQSHKELLVTEAGHQLYAHTTNILKEITIAKKELQIAKQHKIIFGLPPIIGTYYFPMATPELLRQGLLNKLTIISKGSIICRKMLLAGDLDIALLGSIEPITQPGLITEVFAKSPLKIIVGPGHPWYHRKKITLSELKGQKFITQNESYIHNQALQQVAKLGHFHPEIVVKTDNINILKALVSENIGIGLLTEIAIKETDQQLHALDVDAEDFPAFIMSIAYRAQHILTKQQQQLLEILHTSI</sequence>
<reference evidence="6" key="1">
    <citation type="journal article" date="2021" name="PeerJ">
        <title>Extensive microbial diversity within the chicken gut microbiome revealed by metagenomics and culture.</title>
        <authorList>
            <person name="Gilroy R."/>
            <person name="Ravi A."/>
            <person name="Getino M."/>
            <person name="Pursley I."/>
            <person name="Horton D.L."/>
            <person name="Alikhan N.F."/>
            <person name="Baker D."/>
            <person name="Gharbi K."/>
            <person name="Hall N."/>
            <person name="Watson M."/>
            <person name="Adriaenssens E.M."/>
            <person name="Foster-Nyarko E."/>
            <person name="Jarju S."/>
            <person name="Secka A."/>
            <person name="Antonio M."/>
            <person name="Oren A."/>
            <person name="Chaudhuri R.R."/>
            <person name="La Ragione R."/>
            <person name="Hildebrand F."/>
            <person name="Pallen M.J."/>
        </authorList>
    </citation>
    <scope>NUCLEOTIDE SEQUENCE</scope>
    <source>
        <strain evidence="6">6627</strain>
    </source>
</reference>
<dbReference type="AlphaFoldDB" id="A0A9D1UX85"/>
<protein>
    <submittedName>
        <fullName evidence="6">LysR family transcriptional regulator</fullName>
    </submittedName>
</protein>
<dbReference type="GO" id="GO:0003700">
    <property type="term" value="F:DNA-binding transcription factor activity"/>
    <property type="evidence" value="ECO:0007669"/>
    <property type="project" value="InterPro"/>
</dbReference>
<keyword evidence="3" id="KW-0238">DNA-binding</keyword>
<dbReference type="Pfam" id="PF03466">
    <property type="entry name" value="LysR_substrate"/>
    <property type="match status" value="1"/>
</dbReference>
<accession>A0A9D1UX85</accession>
<proteinExistence type="inferred from homology"/>
<comment type="caution">
    <text evidence="6">The sequence shown here is derived from an EMBL/GenBank/DDBJ whole genome shotgun (WGS) entry which is preliminary data.</text>
</comment>
<dbReference type="PROSITE" id="PS50931">
    <property type="entry name" value="HTH_LYSR"/>
    <property type="match status" value="1"/>
</dbReference>
<dbReference type="EMBL" id="DXFP01000040">
    <property type="protein sequence ID" value="HIX02028.1"/>
    <property type="molecule type" value="Genomic_DNA"/>
</dbReference>
<comment type="similarity">
    <text evidence="1">Belongs to the LysR transcriptional regulatory family.</text>
</comment>
<dbReference type="PRINTS" id="PR00039">
    <property type="entry name" value="HTHLYSR"/>
</dbReference>
<evidence type="ECO:0000259" key="5">
    <source>
        <dbReference type="PROSITE" id="PS50931"/>
    </source>
</evidence>
<keyword evidence="2" id="KW-0805">Transcription regulation</keyword>
<dbReference type="SUPFAM" id="SSF53850">
    <property type="entry name" value="Periplasmic binding protein-like II"/>
    <property type="match status" value="1"/>
</dbReference>
<name>A0A9D1UX85_9LACO</name>
<dbReference type="Gene3D" id="1.10.10.10">
    <property type="entry name" value="Winged helix-like DNA-binding domain superfamily/Winged helix DNA-binding domain"/>
    <property type="match status" value="1"/>
</dbReference>
<dbReference type="Pfam" id="PF00126">
    <property type="entry name" value="HTH_1"/>
    <property type="match status" value="1"/>
</dbReference>
<dbReference type="PANTHER" id="PTHR30419">
    <property type="entry name" value="HTH-TYPE TRANSCRIPTIONAL REGULATOR YBHD"/>
    <property type="match status" value="1"/>
</dbReference>
<evidence type="ECO:0000256" key="3">
    <source>
        <dbReference type="ARBA" id="ARBA00023125"/>
    </source>
</evidence>
<keyword evidence="4" id="KW-0804">Transcription</keyword>
<organism evidence="6 7">
    <name type="scientific">Candidatus Ligilactobacillus excrementigallinarum</name>
    <dbReference type="NCBI Taxonomy" id="2838641"/>
    <lineage>
        <taxon>Bacteria</taxon>
        <taxon>Bacillati</taxon>
        <taxon>Bacillota</taxon>
        <taxon>Bacilli</taxon>
        <taxon>Lactobacillales</taxon>
        <taxon>Lactobacillaceae</taxon>
        <taxon>Ligilactobacillus</taxon>
    </lineage>
</organism>
<dbReference type="Gene3D" id="3.40.190.290">
    <property type="match status" value="1"/>
</dbReference>
<evidence type="ECO:0000256" key="2">
    <source>
        <dbReference type="ARBA" id="ARBA00023015"/>
    </source>
</evidence>
<evidence type="ECO:0000256" key="4">
    <source>
        <dbReference type="ARBA" id="ARBA00023163"/>
    </source>
</evidence>
<evidence type="ECO:0000313" key="6">
    <source>
        <dbReference type="EMBL" id="HIX02028.1"/>
    </source>
</evidence>
<dbReference type="Proteomes" id="UP000823963">
    <property type="component" value="Unassembled WGS sequence"/>
</dbReference>
<dbReference type="InterPro" id="IPR000847">
    <property type="entry name" value="LysR_HTH_N"/>
</dbReference>
<dbReference type="SUPFAM" id="SSF46785">
    <property type="entry name" value="Winged helix' DNA-binding domain"/>
    <property type="match status" value="1"/>
</dbReference>
<feature type="domain" description="HTH lysR-type" evidence="5">
    <location>
        <begin position="1"/>
        <end position="58"/>
    </location>
</feature>
<gene>
    <name evidence="6" type="ORF">H9861_04660</name>
</gene>
<dbReference type="InterPro" id="IPR050950">
    <property type="entry name" value="HTH-type_LysR_regulators"/>
</dbReference>